<dbReference type="GO" id="GO:0040026">
    <property type="term" value="P:positive regulation of vulval development"/>
    <property type="evidence" value="ECO:0007669"/>
    <property type="project" value="UniProtKB-ARBA"/>
</dbReference>
<dbReference type="Pfam" id="PF25562">
    <property type="entry name" value="CNBH_CNNM2_C"/>
    <property type="match status" value="1"/>
</dbReference>
<feature type="transmembrane region" description="Helical" evidence="11">
    <location>
        <begin position="26"/>
        <end position="44"/>
    </location>
</feature>
<keyword evidence="7" id="KW-0129">CBS domain</keyword>
<comment type="similarity">
    <text evidence="2">Belongs to the ACDP family.</text>
</comment>
<feature type="transmembrane region" description="Helical" evidence="11">
    <location>
        <begin position="306"/>
        <end position="324"/>
    </location>
</feature>
<dbReference type="GO" id="GO:0008340">
    <property type="term" value="P:determination of adult lifespan"/>
    <property type="evidence" value="ECO:0007669"/>
    <property type="project" value="UniProtKB-ARBA"/>
</dbReference>
<dbReference type="PANTHER" id="PTHR12064:SF94">
    <property type="entry name" value="UNEXTENDED PROTEIN"/>
    <property type="match status" value="1"/>
</dbReference>
<feature type="transmembrane region" description="Helical" evidence="11">
    <location>
        <begin position="221"/>
        <end position="248"/>
    </location>
</feature>
<feature type="compositionally biased region" description="Low complexity" evidence="10">
    <location>
        <begin position="1381"/>
        <end position="1395"/>
    </location>
</feature>
<dbReference type="PANTHER" id="PTHR12064">
    <property type="entry name" value="METAL TRANSPORTER CNNM"/>
    <property type="match status" value="1"/>
</dbReference>
<evidence type="ECO:0000256" key="5">
    <source>
        <dbReference type="ARBA" id="ARBA00022989"/>
    </source>
</evidence>
<feature type="compositionally biased region" description="Polar residues" evidence="10">
    <location>
        <begin position="705"/>
        <end position="725"/>
    </location>
</feature>
<feature type="transmembrane region" description="Helical" evidence="11">
    <location>
        <begin position="336"/>
        <end position="356"/>
    </location>
</feature>
<dbReference type="PROSITE" id="PS51846">
    <property type="entry name" value="CNNM"/>
    <property type="match status" value="2"/>
</dbReference>
<dbReference type="GO" id="GO:1905941">
    <property type="term" value="P:positive regulation of gonad development"/>
    <property type="evidence" value="ECO:0007669"/>
    <property type="project" value="UniProtKB-ARBA"/>
</dbReference>
<dbReference type="CDD" id="cd04590">
    <property type="entry name" value="CBS_pair_CorC_HlyC_assoc"/>
    <property type="match status" value="2"/>
</dbReference>
<dbReference type="InterPro" id="IPR045095">
    <property type="entry name" value="ACDP"/>
</dbReference>
<keyword evidence="6" id="KW-0813">Transport</keyword>
<dbReference type="Gene3D" id="3.10.580.10">
    <property type="entry name" value="CBS-domain"/>
    <property type="match status" value="2"/>
</dbReference>
<evidence type="ECO:0000256" key="7">
    <source>
        <dbReference type="ARBA" id="ARBA00023122"/>
    </source>
</evidence>
<feature type="transmembrane region" description="Helical" evidence="11">
    <location>
        <begin position="1022"/>
        <end position="1049"/>
    </location>
</feature>
<reference evidence="14" key="1">
    <citation type="submission" date="2024-02" db="UniProtKB">
        <authorList>
            <consortium name="WormBaseParasite"/>
        </authorList>
    </citation>
    <scope>IDENTIFICATION</scope>
</reference>
<evidence type="ECO:0000256" key="11">
    <source>
        <dbReference type="SAM" id="Phobius"/>
    </source>
</evidence>
<protein>
    <submittedName>
        <fullName evidence="14">CNNM transmembrane domain-containing protein</fullName>
    </submittedName>
</protein>
<evidence type="ECO:0000256" key="2">
    <source>
        <dbReference type="ARBA" id="ARBA00010484"/>
    </source>
</evidence>
<keyword evidence="6" id="KW-0406">Ion transport</keyword>
<evidence type="ECO:0000313" key="14">
    <source>
        <dbReference type="WBParaSite" id="TCONS_00004430.p1"/>
    </source>
</evidence>
<dbReference type="InterPro" id="IPR046342">
    <property type="entry name" value="CBS_dom_sf"/>
</dbReference>
<evidence type="ECO:0000313" key="13">
    <source>
        <dbReference type="Proteomes" id="UP000035681"/>
    </source>
</evidence>
<organism evidence="13 14">
    <name type="scientific">Strongyloides stercoralis</name>
    <name type="common">Threadworm</name>
    <dbReference type="NCBI Taxonomy" id="6248"/>
    <lineage>
        <taxon>Eukaryota</taxon>
        <taxon>Metazoa</taxon>
        <taxon>Ecdysozoa</taxon>
        <taxon>Nematoda</taxon>
        <taxon>Chromadorea</taxon>
        <taxon>Rhabditida</taxon>
        <taxon>Tylenchina</taxon>
        <taxon>Panagrolaimomorpha</taxon>
        <taxon>Strongyloidoidea</taxon>
        <taxon>Strongyloididae</taxon>
        <taxon>Strongyloides</taxon>
    </lineage>
</organism>
<feature type="transmembrane region" description="Helical" evidence="11">
    <location>
        <begin position="1107"/>
        <end position="1125"/>
    </location>
</feature>
<keyword evidence="8 9" id="KW-0472">Membrane</keyword>
<dbReference type="AlphaFoldDB" id="A0AAF5D125"/>
<dbReference type="WBParaSite" id="TCONS_00004430.p1">
    <property type="protein sequence ID" value="TCONS_00004430.p1"/>
    <property type="gene ID" value="XLOC_001843"/>
</dbReference>
<dbReference type="GO" id="GO:0040018">
    <property type="term" value="P:positive regulation of multicellular organism growth"/>
    <property type="evidence" value="ECO:0007669"/>
    <property type="project" value="UniProtKB-ARBA"/>
</dbReference>
<feature type="transmembrane region" description="Helical" evidence="11">
    <location>
        <begin position="1081"/>
        <end position="1101"/>
    </location>
</feature>
<proteinExistence type="inferred from homology"/>
<dbReference type="Proteomes" id="UP000035681">
    <property type="component" value="Unplaced"/>
</dbReference>
<evidence type="ECO:0000256" key="6">
    <source>
        <dbReference type="ARBA" id="ARBA00023065"/>
    </source>
</evidence>
<evidence type="ECO:0000256" key="10">
    <source>
        <dbReference type="SAM" id="MobiDB-lite"/>
    </source>
</evidence>
<dbReference type="GO" id="GO:0016323">
    <property type="term" value="C:basolateral plasma membrane"/>
    <property type="evidence" value="ECO:0007669"/>
    <property type="project" value="UniProtKB-SubCell"/>
</dbReference>
<dbReference type="FunFam" id="3.10.580.10:FF:000006">
    <property type="entry name" value="DUF21 and CBS domain protein"/>
    <property type="match status" value="2"/>
</dbReference>
<dbReference type="GO" id="GO:0032026">
    <property type="term" value="P:response to magnesium ion"/>
    <property type="evidence" value="ECO:0007669"/>
    <property type="project" value="UniProtKB-ARBA"/>
</dbReference>
<dbReference type="Pfam" id="PF00571">
    <property type="entry name" value="CBS"/>
    <property type="match status" value="1"/>
</dbReference>
<comment type="subcellular location">
    <subcellularLocation>
        <location evidence="1">Basolateral cell membrane</location>
        <topology evidence="1">Multi-pass membrane protein</topology>
    </subcellularLocation>
</comment>
<feature type="domain" description="CNNM transmembrane" evidence="12">
    <location>
        <begin position="1018"/>
        <end position="1196"/>
    </location>
</feature>
<evidence type="ECO:0000256" key="1">
    <source>
        <dbReference type="ARBA" id="ARBA00004554"/>
    </source>
</evidence>
<dbReference type="SUPFAM" id="SSF54631">
    <property type="entry name" value="CBS-domain pair"/>
    <property type="match status" value="2"/>
</dbReference>
<evidence type="ECO:0000259" key="12">
    <source>
        <dbReference type="PROSITE" id="PS51846"/>
    </source>
</evidence>
<evidence type="ECO:0000256" key="9">
    <source>
        <dbReference type="PROSITE-ProRule" id="PRU01193"/>
    </source>
</evidence>
<accession>A0AAF5D125</accession>
<feature type="region of interest" description="Disordered" evidence="10">
    <location>
        <begin position="702"/>
        <end position="727"/>
    </location>
</feature>
<keyword evidence="3 9" id="KW-0812">Transmembrane</keyword>
<keyword evidence="5 9" id="KW-1133">Transmembrane helix</keyword>
<dbReference type="InterPro" id="IPR000644">
    <property type="entry name" value="CBS_dom"/>
</dbReference>
<dbReference type="InterPro" id="IPR044751">
    <property type="entry name" value="Ion_transp-like_CBS"/>
</dbReference>
<feature type="region of interest" description="Disordered" evidence="10">
    <location>
        <begin position="1368"/>
        <end position="1395"/>
    </location>
</feature>
<evidence type="ECO:0000256" key="8">
    <source>
        <dbReference type="ARBA" id="ARBA00023136"/>
    </source>
</evidence>
<feature type="compositionally biased region" description="Basic and acidic residues" evidence="10">
    <location>
        <begin position="1371"/>
        <end position="1380"/>
    </location>
</feature>
<dbReference type="GO" id="GO:0022857">
    <property type="term" value="F:transmembrane transporter activity"/>
    <property type="evidence" value="ECO:0007669"/>
    <property type="project" value="TreeGrafter"/>
</dbReference>
<dbReference type="InterPro" id="IPR002550">
    <property type="entry name" value="CNNM"/>
</dbReference>
<keyword evidence="4" id="KW-0677">Repeat</keyword>
<keyword evidence="13" id="KW-1185">Reference proteome</keyword>
<sequence>KDFSLFFYHYYFVLLLLSQKHKINIWGMKVIPWLLYIITVFYHFCLVKCQDSEPVAQQRQLTPSLFAKPMTSDGMVNQPIRAFVSGLRVEPHDIASGDGGHKPNNGYAGSGISLVEADETVRVVLFGWWLDELAEVVFTDNNNCSSSNIRVPYGRFDSVTNKRLVVEVTFPESRDYYKLCIKQKDSPELLNGLKPFPYFIVDDVHAYISTNIPDRQYILPFWIEVSVISVFLVLSGLFSGLNLGLMALTPQELMLIQKSGSKTEKKYAEAIIPIRKSGNLLLCSLLIGNVCVNSAISILMDDLTSGIVALIASSAGIVVFGEIFPQSLCVKKGLAVGARTIWITRFFMMLTFPLAYPISKVLDFILGDEVVSYDRKRLMELIKLTTRNEAGLAEELKIAVGAMEISDKTVKDVMTNIDDVFMLPDSTILNTKSVTEILNMGYTRIPIYGGNDKHNVVALLFVKDLALMDPDDNFTVKTVCAYNEHVLRFVMEDTPLRVMLEEFKKGDYHLAMVQKVVQKGNGDPTYELSGLVTLEDIVEEILQAEIVDETDVITDNVHKIRRRRTKGKDLTNCFIDNNEAPEIISMQLQMVAVQFLTTNHPAFSSNRISQHILSKLIKQNVHKVDLTQLQDIGNIKTASRRAKLYTSQEQSDRFILILEGRVMVTIGKDSMTFEAGPWHCLGREILDKLLIACPPIFPDDKKSKSLGNVSSSPNPGQRESISGGSDKNRLITFTPDYTAVVRDTCTYLDISASTYIVGYKTSLLQREGGITNQPISPSSNGEVKRGSLNDLSSTINESLFEGNESDNKEKESLLNEGQNNFELEEKKDNKISLTTIKRRPSTSSIPKIDDNINDFNFSYRNSTITTKSIKNDSILLKSTSKDDILKAMKREADVDVSGLRLETLNEDDHGIFRYLKNKTFFVISNHEIRITVFGFNLNKIDYIGFTNHKNCQYLSIKISKDKFLNVRKRMLTVVTSFPKIDSSYYLCYHLSIEPSNRIFTYANETDTIITIASGKRKYLMPLWIQICLIIFLIIVSGLFSGLNLGLMTLSLQELELIRKSGSKKEKKYAEVIIPIRKSGNLLLCSILIGNVCVNSAISILMDDLTSGIVALIASSAGIVVFGEIVPQSICVKKGLAVGANTIWITKFFMMITFPLAYPISKILDLILGDEVVSYDRKKLLELIKMTKNKETLADELKIAVGAMEIAEKTVKDVMTKIEDVYMLPETTILNPKTVTEIVNSGYTRIPIFANDNKNNVVSLLFIKDLALVDPDENFTIKTVCQHIKNVLRFVFYDTPLKIMLEEFKKGDYHLAMVKNRLTNENEIKLLGVVTLEDIVEEILQAEIVDETDIVMDNVNKIKRRTKNKKYISNCQRKDDNKKSSDSGSKTSTTKQQKKC</sequence>
<dbReference type="Pfam" id="PF01595">
    <property type="entry name" value="CNNM"/>
    <property type="match status" value="2"/>
</dbReference>
<feature type="transmembrane region" description="Helical" evidence="11">
    <location>
        <begin position="1137"/>
        <end position="1157"/>
    </location>
</feature>
<evidence type="ECO:0000256" key="4">
    <source>
        <dbReference type="ARBA" id="ARBA00022737"/>
    </source>
</evidence>
<name>A0AAF5D125_STRER</name>
<dbReference type="GO" id="GO:0015693">
    <property type="term" value="P:magnesium ion transport"/>
    <property type="evidence" value="ECO:0007669"/>
    <property type="project" value="UniProtKB-ARBA"/>
</dbReference>
<feature type="region of interest" description="Disordered" evidence="10">
    <location>
        <begin position="800"/>
        <end position="821"/>
    </location>
</feature>
<feature type="domain" description="CNNM transmembrane" evidence="12">
    <location>
        <begin position="217"/>
        <end position="395"/>
    </location>
</feature>
<dbReference type="GO" id="GO:0010960">
    <property type="term" value="P:magnesium ion homeostasis"/>
    <property type="evidence" value="ECO:0007669"/>
    <property type="project" value="InterPro"/>
</dbReference>
<evidence type="ECO:0000256" key="3">
    <source>
        <dbReference type="ARBA" id="ARBA00022692"/>
    </source>
</evidence>